<dbReference type="InterPro" id="IPR036278">
    <property type="entry name" value="Sialidase_sf"/>
</dbReference>
<dbReference type="InterPro" id="IPR015943">
    <property type="entry name" value="WD40/YVTN_repeat-like_dom_sf"/>
</dbReference>
<name>A0AAU7D4B6_9BACT</name>
<evidence type="ECO:0008006" key="2">
    <source>
        <dbReference type="Google" id="ProtNLM"/>
    </source>
</evidence>
<dbReference type="SUPFAM" id="SSF50939">
    <property type="entry name" value="Sialidases"/>
    <property type="match status" value="1"/>
</dbReference>
<accession>A0AAU7D4B6</accession>
<dbReference type="SUPFAM" id="SSF110296">
    <property type="entry name" value="Oligoxyloglucan reducing end-specific cellobiohydrolase"/>
    <property type="match status" value="1"/>
</dbReference>
<protein>
    <recommendedName>
        <fullName evidence="2">Photosynthesis system II assembly factor Ycf48/Hcf136-like domain-containing protein</fullName>
    </recommendedName>
</protein>
<dbReference type="RefSeq" id="WP_348269539.1">
    <property type="nucleotide sequence ID" value="NZ_CP121195.1"/>
</dbReference>
<dbReference type="AlphaFoldDB" id="A0AAU7D4B6"/>
<gene>
    <name evidence="1" type="ORF">P8936_13310</name>
</gene>
<dbReference type="PANTHER" id="PTHR47199:SF2">
    <property type="entry name" value="PHOTOSYSTEM II STABILITY_ASSEMBLY FACTOR HCF136, CHLOROPLASTIC"/>
    <property type="match status" value="1"/>
</dbReference>
<sequence length="409" mass="44661">MQHSTKSRQRRNRTISYHALVRLCLSFPKGICVLLESPKLLAIFIFTLTLTIHAQAQWDIEDSHTTASLRGINSVGGGVAWASGTNGTILRTEDGGFVWQLCAIPPGAEKLDFRGIQAFDANTAIVMSSGKGDLSRLYKTTDGCQTWKLIFTNPDKEGFWDAIQFNDRNFGVLLGDPVDGKFVIMLTFDGGQKWEKQTLKSTADINGEGAFAASNSSLLLSSTNYRSFGTGGPGGSRIITVGSGPTDTYQQDVSKTKKLPWSSGQYADQLPTHLRTASSGVFSIAEAQHGMGRVAVGGDYQKPDDRIDTAWHYDVAHYDEVTHSFWVAAHTPPHGFRSAVAYDAQQKLWITVGPNGTDISRDDGRNWTALKPRKEDAPDADKNWNALSLPFVVGPNGRIGKLRPTALKP</sequence>
<dbReference type="Gene3D" id="2.130.10.10">
    <property type="entry name" value="YVTN repeat-like/Quinoprotein amine dehydrogenase"/>
    <property type="match status" value="1"/>
</dbReference>
<evidence type="ECO:0000313" key="1">
    <source>
        <dbReference type="EMBL" id="XBH12664.1"/>
    </source>
</evidence>
<proteinExistence type="predicted"/>
<reference evidence="1" key="1">
    <citation type="submission" date="2023-03" db="EMBL/GenBank/DDBJ databases">
        <title>Edaphobacter sp.</title>
        <authorList>
            <person name="Huber K.J."/>
            <person name="Papendorf J."/>
            <person name="Pilke C."/>
            <person name="Bunk B."/>
            <person name="Sproeer C."/>
            <person name="Pester M."/>
        </authorList>
    </citation>
    <scope>NUCLEOTIDE SEQUENCE</scope>
    <source>
        <strain evidence="1">DSM 109920</strain>
    </source>
</reference>
<dbReference type="EMBL" id="CP121195">
    <property type="protein sequence ID" value="XBH12664.1"/>
    <property type="molecule type" value="Genomic_DNA"/>
</dbReference>
<dbReference type="PANTHER" id="PTHR47199">
    <property type="entry name" value="PHOTOSYSTEM II STABILITY/ASSEMBLY FACTOR HCF136, CHLOROPLASTIC"/>
    <property type="match status" value="1"/>
</dbReference>
<organism evidence="1">
    <name type="scientific">Edaphobacter paludis</name>
    <dbReference type="NCBI Taxonomy" id="3035702"/>
    <lineage>
        <taxon>Bacteria</taxon>
        <taxon>Pseudomonadati</taxon>
        <taxon>Acidobacteriota</taxon>
        <taxon>Terriglobia</taxon>
        <taxon>Terriglobales</taxon>
        <taxon>Acidobacteriaceae</taxon>
        <taxon>Edaphobacter</taxon>
    </lineage>
</organism>